<name>A0A562ZJM3_9BURK</name>
<dbReference type="PANTHER" id="PTHR20883">
    <property type="entry name" value="PHYTANOYL-COA DIOXYGENASE DOMAIN CONTAINING 1"/>
    <property type="match status" value="1"/>
</dbReference>
<dbReference type="SUPFAM" id="SSF51197">
    <property type="entry name" value="Clavaminate synthase-like"/>
    <property type="match status" value="1"/>
</dbReference>
<comment type="cofactor">
    <cofactor evidence="1">
        <name>Fe(2+)</name>
        <dbReference type="ChEBI" id="CHEBI:29033"/>
    </cofactor>
</comment>
<dbReference type="OrthoDB" id="9791262at2"/>
<evidence type="ECO:0000256" key="1">
    <source>
        <dbReference type="ARBA" id="ARBA00001954"/>
    </source>
</evidence>
<dbReference type="Proteomes" id="UP000318199">
    <property type="component" value="Unassembled WGS sequence"/>
</dbReference>
<dbReference type="AlphaFoldDB" id="A0A562ZJM3"/>
<dbReference type="Gene3D" id="2.60.120.620">
    <property type="entry name" value="q2cbj1_9rhob like domain"/>
    <property type="match status" value="1"/>
</dbReference>
<comment type="caution">
    <text evidence="2">The sequence shown here is derived from an EMBL/GenBank/DDBJ whole genome shotgun (WGS) entry which is preliminary data.</text>
</comment>
<dbReference type="Pfam" id="PF05721">
    <property type="entry name" value="PhyH"/>
    <property type="match status" value="1"/>
</dbReference>
<dbReference type="InterPro" id="IPR008775">
    <property type="entry name" value="Phytyl_CoA_dOase-like"/>
</dbReference>
<accession>A0A562ZJM3</accession>
<sequence>MRLTKEQLEQFDREGYLFFPGQFTPEETRTLTAAVPELYSRREAYNVREKDKEAVRTNFAAHMYSEPFARLARHPRMIQPVMDLFDEQLYMHQFKINGKMAFEGDVWQWHQDYGTWLNDDMMPTERAMNVAIFLDDVNEYNGPLMFIPGSHKKGVVEAKHDLTTTSYPLWTVDNDLIRQLVDRAGGKQGGIVSPKGPAGSMILFHSCLVHASTSNLSPWNRVSVYLSLCAVSNHIRRFKRPEYIAHRDFTPIEVLPDDCLLKPYPVDLPWKNGMPASALATTSEPFDQIRKAA</sequence>
<dbReference type="GO" id="GO:0005506">
    <property type="term" value="F:iron ion binding"/>
    <property type="evidence" value="ECO:0007669"/>
    <property type="project" value="UniProtKB-ARBA"/>
</dbReference>
<reference evidence="2 3" key="1">
    <citation type="submission" date="2019-07" db="EMBL/GenBank/DDBJ databases">
        <title>Caenimonas sedimenti sp. nov., isolated from activated sludge.</title>
        <authorList>
            <person name="Xu J."/>
        </authorList>
    </citation>
    <scope>NUCLEOTIDE SEQUENCE [LARGE SCALE GENOMIC DNA]</scope>
    <source>
        <strain evidence="2 3">HX-9-20</strain>
    </source>
</reference>
<keyword evidence="3" id="KW-1185">Reference proteome</keyword>
<dbReference type="GO" id="GO:0016706">
    <property type="term" value="F:2-oxoglutarate-dependent dioxygenase activity"/>
    <property type="evidence" value="ECO:0007669"/>
    <property type="project" value="UniProtKB-ARBA"/>
</dbReference>
<protein>
    <submittedName>
        <fullName evidence="2">Proline hydroxylase</fullName>
    </submittedName>
</protein>
<evidence type="ECO:0000313" key="3">
    <source>
        <dbReference type="Proteomes" id="UP000318199"/>
    </source>
</evidence>
<dbReference type="PANTHER" id="PTHR20883:SF48">
    <property type="entry name" value="ECTOINE DIOXYGENASE"/>
    <property type="match status" value="1"/>
</dbReference>
<proteinExistence type="predicted"/>
<dbReference type="RefSeq" id="WP_145895229.1">
    <property type="nucleotide sequence ID" value="NZ_VOBQ01000018.1"/>
</dbReference>
<dbReference type="EMBL" id="VOBQ01000018">
    <property type="protein sequence ID" value="TWO68683.1"/>
    <property type="molecule type" value="Genomic_DNA"/>
</dbReference>
<evidence type="ECO:0000313" key="2">
    <source>
        <dbReference type="EMBL" id="TWO68683.1"/>
    </source>
</evidence>
<organism evidence="2 3">
    <name type="scientific">Caenimonas sedimenti</name>
    <dbReference type="NCBI Taxonomy" id="2596921"/>
    <lineage>
        <taxon>Bacteria</taxon>
        <taxon>Pseudomonadati</taxon>
        <taxon>Pseudomonadota</taxon>
        <taxon>Betaproteobacteria</taxon>
        <taxon>Burkholderiales</taxon>
        <taxon>Comamonadaceae</taxon>
        <taxon>Caenimonas</taxon>
    </lineage>
</organism>
<gene>
    <name evidence="2" type="ORF">FN976_22040</name>
</gene>